<dbReference type="KEGG" id="ovi:T265_08939"/>
<dbReference type="AlphaFoldDB" id="A0A074Z7J4"/>
<dbReference type="RefSeq" id="XP_009173146.1">
    <property type="nucleotide sequence ID" value="XM_009174882.1"/>
</dbReference>
<evidence type="ECO:0000256" key="1">
    <source>
        <dbReference type="SAM" id="MobiDB-lite"/>
    </source>
</evidence>
<dbReference type="Proteomes" id="UP000054324">
    <property type="component" value="Unassembled WGS sequence"/>
</dbReference>
<feature type="region of interest" description="Disordered" evidence="1">
    <location>
        <begin position="1"/>
        <end position="26"/>
    </location>
</feature>
<keyword evidence="3" id="KW-1185">Reference proteome</keyword>
<evidence type="ECO:0000313" key="2">
    <source>
        <dbReference type="EMBL" id="KER23083.1"/>
    </source>
</evidence>
<feature type="compositionally biased region" description="Basic and acidic residues" evidence="1">
    <location>
        <begin position="16"/>
        <end position="26"/>
    </location>
</feature>
<proteinExistence type="predicted"/>
<sequence length="81" mass="9312">MLPPCEKQKVGPSAENETKNGRENEEWIKSVGADLTGYMLTSKVLRPQQRHLQTHDPNPNHWRRKIEAARHHSPRPGSTNH</sequence>
<evidence type="ECO:0000313" key="3">
    <source>
        <dbReference type="Proteomes" id="UP000054324"/>
    </source>
</evidence>
<dbReference type="CTD" id="20323118"/>
<accession>A0A074Z7J4</accession>
<gene>
    <name evidence="2" type="ORF">T265_08939</name>
</gene>
<dbReference type="GeneID" id="20323118"/>
<feature type="region of interest" description="Disordered" evidence="1">
    <location>
        <begin position="48"/>
        <end position="81"/>
    </location>
</feature>
<organism evidence="2 3">
    <name type="scientific">Opisthorchis viverrini</name>
    <name type="common">Southeast Asian liver fluke</name>
    <dbReference type="NCBI Taxonomy" id="6198"/>
    <lineage>
        <taxon>Eukaryota</taxon>
        <taxon>Metazoa</taxon>
        <taxon>Spiralia</taxon>
        <taxon>Lophotrochozoa</taxon>
        <taxon>Platyhelminthes</taxon>
        <taxon>Trematoda</taxon>
        <taxon>Digenea</taxon>
        <taxon>Opisthorchiida</taxon>
        <taxon>Opisthorchiata</taxon>
        <taxon>Opisthorchiidae</taxon>
        <taxon>Opisthorchis</taxon>
    </lineage>
</organism>
<protein>
    <submittedName>
        <fullName evidence="2">Uncharacterized protein</fullName>
    </submittedName>
</protein>
<reference evidence="2 3" key="1">
    <citation type="submission" date="2013-11" db="EMBL/GenBank/DDBJ databases">
        <title>Opisthorchis viverrini - life in the bile duct.</title>
        <authorList>
            <person name="Young N.D."/>
            <person name="Nagarajan N."/>
            <person name="Lin S.J."/>
            <person name="Korhonen P.K."/>
            <person name="Jex A.R."/>
            <person name="Hall R.S."/>
            <person name="Safavi-Hemami H."/>
            <person name="Kaewkong W."/>
            <person name="Bertrand D."/>
            <person name="Gao S."/>
            <person name="Seet Q."/>
            <person name="Wongkham S."/>
            <person name="Teh B.T."/>
            <person name="Wongkham C."/>
            <person name="Intapan P.M."/>
            <person name="Maleewong W."/>
            <person name="Yang X."/>
            <person name="Hu M."/>
            <person name="Wang Z."/>
            <person name="Hofmann A."/>
            <person name="Sternberg P.W."/>
            <person name="Tan P."/>
            <person name="Wang J."/>
            <person name="Gasser R.B."/>
        </authorList>
    </citation>
    <scope>NUCLEOTIDE SEQUENCE [LARGE SCALE GENOMIC DNA]</scope>
</reference>
<dbReference type="EMBL" id="KL596865">
    <property type="protein sequence ID" value="KER23083.1"/>
    <property type="molecule type" value="Genomic_DNA"/>
</dbReference>
<name>A0A074Z7J4_OPIVI</name>